<dbReference type="Gene3D" id="3.30.1450.10">
    <property type="match status" value="1"/>
</dbReference>
<protein>
    <recommendedName>
        <fullName evidence="4">Outer membrane protein assembly factor BamE</fullName>
    </recommendedName>
</protein>
<comment type="subcellular location">
    <subcellularLocation>
        <location evidence="4">Cell outer membrane</location>
        <topology evidence="4">Lipid-anchor</topology>
    </subcellularLocation>
</comment>
<dbReference type="PANTHER" id="PTHR37482:SF1">
    <property type="entry name" value="OUTER MEMBRANE PROTEIN ASSEMBLY FACTOR BAME"/>
    <property type="match status" value="1"/>
</dbReference>
<dbReference type="KEGG" id="phn:PAEH1_05770"/>
<keyword evidence="4" id="KW-0449">Lipoprotein</keyword>
<evidence type="ECO:0000259" key="7">
    <source>
        <dbReference type="Pfam" id="PF04355"/>
    </source>
</evidence>
<dbReference type="GO" id="GO:0030674">
    <property type="term" value="F:protein-macromolecule adaptor activity"/>
    <property type="evidence" value="ECO:0007669"/>
    <property type="project" value="TreeGrafter"/>
</dbReference>
<comment type="function">
    <text evidence="4">Part of the outer membrane protein assembly complex, which is involved in assembly and insertion of beta-barrel proteins into the outer membrane.</text>
</comment>
<feature type="chain" id="PRO_5013416470" description="Outer membrane protein assembly factor BamE" evidence="6">
    <location>
        <begin position="26"/>
        <end position="162"/>
    </location>
</feature>
<feature type="domain" description="Outer membrane protein assembly factor BamE" evidence="7">
    <location>
        <begin position="42"/>
        <end position="111"/>
    </location>
</feature>
<accession>A0A1U9JZN7</accession>
<dbReference type="AlphaFoldDB" id="A0A1U9JZN7"/>
<dbReference type="PROSITE" id="PS51257">
    <property type="entry name" value="PROKAR_LIPOPROTEIN"/>
    <property type="match status" value="1"/>
</dbReference>
<evidence type="ECO:0000256" key="4">
    <source>
        <dbReference type="HAMAP-Rule" id="MF_00925"/>
    </source>
</evidence>
<dbReference type="Proteomes" id="UP000189369">
    <property type="component" value="Chromosome"/>
</dbReference>
<dbReference type="GO" id="GO:0051205">
    <property type="term" value="P:protein insertion into membrane"/>
    <property type="evidence" value="ECO:0007669"/>
    <property type="project" value="UniProtKB-UniRule"/>
</dbReference>
<keyword evidence="1 4" id="KW-0732">Signal</keyword>
<evidence type="ECO:0000256" key="3">
    <source>
        <dbReference type="ARBA" id="ARBA00023237"/>
    </source>
</evidence>
<dbReference type="HAMAP" id="MF_00925">
    <property type="entry name" value="OM_assembly_BamE"/>
    <property type="match status" value="1"/>
</dbReference>
<evidence type="ECO:0000256" key="5">
    <source>
        <dbReference type="SAM" id="MobiDB-lite"/>
    </source>
</evidence>
<dbReference type="PANTHER" id="PTHR37482">
    <property type="entry name" value="OUTER MEMBRANE PROTEIN ASSEMBLY FACTOR BAME"/>
    <property type="match status" value="1"/>
</dbReference>
<sequence>MIAKKYSTFLRVSLIAGLSALTLSACSGTKWGFPYKAPVQQGNWLTEAQVNRLSVGMSREQVHFLLGTPTLQDIFHSNRWDYPYYHKPGTGNPELRTFTVWFEGDELVRWEGDPQPNRQPYEQADSGANAVQTAPNDDVSANPVTNPVLPPAEAGIQEEPLR</sequence>
<dbReference type="InterPro" id="IPR037873">
    <property type="entry name" value="BamE-like"/>
</dbReference>
<dbReference type="InterPro" id="IPR007450">
    <property type="entry name" value="BamE_dom"/>
</dbReference>
<dbReference type="Pfam" id="PF04355">
    <property type="entry name" value="BamE"/>
    <property type="match status" value="1"/>
</dbReference>
<dbReference type="OrthoDB" id="9808250at2"/>
<keyword evidence="3 4" id="KW-0998">Cell outer membrane</keyword>
<evidence type="ECO:0000256" key="1">
    <source>
        <dbReference type="ARBA" id="ARBA00022729"/>
    </source>
</evidence>
<dbReference type="InterPro" id="IPR026592">
    <property type="entry name" value="BamE"/>
</dbReference>
<organism evidence="8 9">
    <name type="scientific">Paenalcaligenes hominis</name>
    <dbReference type="NCBI Taxonomy" id="643674"/>
    <lineage>
        <taxon>Bacteria</taxon>
        <taxon>Pseudomonadati</taxon>
        <taxon>Pseudomonadota</taxon>
        <taxon>Betaproteobacteria</taxon>
        <taxon>Burkholderiales</taxon>
        <taxon>Alcaligenaceae</taxon>
        <taxon>Paenalcaligenes</taxon>
    </lineage>
</organism>
<dbReference type="EMBL" id="CP019697">
    <property type="protein sequence ID" value="AQS51204.1"/>
    <property type="molecule type" value="Genomic_DNA"/>
</dbReference>
<evidence type="ECO:0000256" key="6">
    <source>
        <dbReference type="SAM" id="SignalP"/>
    </source>
</evidence>
<comment type="similarity">
    <text evidence="4">Belongs to the BamE family.</text>
</comment>
<dbReference type="STRING" id="643674.PAEH1_05770"/>
<keyword evidence="4" id="KW-0564">Palmitate</keyword>
<reference evidence="8 9" key="1">
    <citation type="submission" date="2017-01" db="EMBL/GenBank/DDBJ databases">
        <title>Complete Genome Sequence of Paenalcaligenes hominis, Isolated from a paraplegic Patient with neurogenic bladder.</title>
        <authorList>
            <person name="Mukhopadhyay R."/>
            <person name="Joaquin J."/>
            <person name="Hogue R."/>
            <person name="Kilaru A."/>
            <person name="Jospin G."/>
            <person name="Mars K."/>
            <person name="Eisen J.A."/>
            <person name="Chaturvedi V."/>
        </authorList>
    </citation>
    <scope>NUCLEOTIDE SEQUENCE [LARGE SCALE GENOMIC DNA]</scope>
    <source>
        <strain evidence="8 9">15S00501</strain>
    </source>
</reference>
<evidence type="ECO:0000313" key="9">
    <source>
        <dbReference type="Proteomes" id="UP000189369"/>
    </source>
</evidence>
<dbReference type="GO" id="GO:0043165">
    <property type="term" value="P:Gram-negative-bacterium-type cell outer membrane assembly"/>
    <property type="evidence" value="ECO:0007669"/>
    <property type="project" value="UniProtKB-UniRule"/>
</dbReference>
<evidence type="ECO:0000313" key="8">
    <source>
        <dbReference type="EMBL" id="AQS51204.1"/>
    </source>
</evidence>
<keyword evidence="2 4" id="KW-0472">Membrane</keyword>
<gene>
    <name evidence="4" type="primary">bamE</name>
    <name evidence="8" type="ORF">PAEH1_05770</name>
</gene>
<proteinExistence type="inferred from homology"/>
<feature type="signal peptide" evidence="6">
    <location>
        <begin position="1"/>
        <end position="25"/>
    </location>
</feature>
<evidence type="ECO:0000256" key="2">
    <source>
        <dbReference type="ARBA" id="ARBA00023136"/>
    </source>
</evidence>
<name>A0A1U9JZN7_9BURK</name>
<comment type="subunit">
    <text evidence="4">Part of the Bam complex.</text>
</comment>
<dbReference type="GO" id="GO:1990063">
    <property type="term" value="C:Bam protein complex"/>
    <property type="evidence" value="ECO:0007669"/>
    <property type="project" value="TreeGrafter"/>
</dbReference>
<feature type="region of interest" description="Disordered" evidence="5">
    <location>
        <begin position="111"/>
        <end position="162"/>
    </location>
</feature>